<keyword evidence="1 4" id="KW-0378">Hydrolase</keyword>
<dbReference type="EMBL" id="RRCF01000003">
    <property type="protein sequence ID" value="RRJ20284.1"/>
    <property type="molecule type" value="Genomic_DNA"/>
</dbReference>
<organism evidence="4 5">
    <name type="scientific">Rheinheimera mesophila</name>
    <dbReference type="NCBI Taxonomy" id="1547515"/>
    <lineage>
        <taxon>Bacteria</taxon>
        <taxon>Pseudomonadati</taxon>
        <taxon>Pseudomonadota</taxon>
        <taxon>Gammaproteobacteria</taxon>
        <taxon>Chromatiales</taxon>
        <taxon>Chromatiaceae</taxon>
        <taxon>Rheinheimera</taxon>
    </lineage>
</organism>
<name>A0A3P3QGM7_9GAMM</name>
<comment type="caution">
    <text evidence="4">The sequence shown here is derived from an EMBL/GenBank/DDBJ whole genome shotgun (WGS) entry which is preliminary data.</text>
</comment>
<dbReference type="GO" id="GO:0005975">
    <property type="term" value="P:carbohydrate metabolic process"/>
    <property type="evidence" value="ECO:0007669"/>
    <property type="project" value="UniProtKB-ARBA"/>
</dbReference>
<dbReference type="Proteomes" id="UP000276260">
    <property type="component" value="Unassembled WGS sequence"/>
</dbReference>
<evidence type="ECO:0000256" key="2">
    <source>
        <dbReference type="SAM" id="SignalP"/>
    </source>
</evidence>
<dbReference type="InterPro" id="IPR029018">
    <property type="entry name" value="Hex-like_dom2"/>
</dbReference>
<evidence type="ECO:0000313" key="5">
    <source>
        <dbReference type="Proteomes" id="UP000276260"/>
    </source>
</evidence>
<feature type="domain" description="Gylcosyl hydrolase 115 C-terminal" evidence="3">
    <location>
        <begin position="777"/>
        <end position="944"/>
    </location>
</feature>
<evidence type="ECO:0000313" key="4">
    <source>
        <dbReference type="EMBL" id="RRJ20284.1"/>
    </source>
</evidence>
<evidence type="ECO:0000259" key="3">
    <source>
        <dbReference type="Pfam" id="PF17829"/>
    </source>
</evidence>
<accession>A0A3P3QGM7</accession>
<dbReference type="Gene3D" id="3.20.20.520">
    <property type="entry name" value="Glycosyl hydrolase family 115"/>
    <property type="match status" value="1"/>
</dbReference>
<dbReference type="AlphaFoldDB" id="A0A3P3QGM7"/>
<feature type="signal peptide" evidence="2">
    <location>
        <begin position="1"/>
        <end position="20"/>
    </location>
</feature>
<reference evidence="4 5" key="1">
    <citation type="submission" date="2018-11" db="EMBL/GenBank/DDBJ databases">
        <title>Draft genome analysis of Rheinheimera mesophila isolated from an industrial waste site.</title>
        <authorList>
            <person name="Yu Q."/>
            <person name="Qi Y."/>
            <person name="Zhang H."/>
            <person name="Lu Y."/>
            <person name="Pu J."/>
        </authorList>
    </citation>
    <scope>NUCLEOTIDE SEQUENCE [LARGE SCALE GENOMIC DNA]</scope>
    <source>
        <strain evidence="4 5">IITR13</strain>
    </source>
</reference>
<dbReference type="Pfam" id="PF15979">
    <property type="entry name" value="Glyco_hydro_115"/>
    <property type="match status" value="1"/>
</dbReference>
<dbReference type="Gene3D" id="1.20.58.2150">
    <property type="match status" value="1"/>
</dbReference>
<protein>
    <submittedName>
        <fullName evidence="4">Glycosyl hydrolase</fullName>
    </submittedName>
</protein>
<dbReference type="SUPFAM" id="SSF55545">
    <property type="entry name" value="beta-N-acetylhexosaminidase-like domain"/>
    <property type="match status" value="1"/>
</dbReference>
<dbReference type="InterPro" id="IPR041437">
    <property type="entry name" value="GH115_C"/>
</dbReference>
<feature type="chain" id="PRO_5018327299" evidence="2">
    <location>
        <begin position="21"/>
        <end position="969"/>
    </location>
</feature>
<dbReference type="Gene3D" id="3.30.379.10">
    <property type="entry name" value="Chitobiase/beta-hexosaminidase domain 2-like"/>
    <property type="match status" value="1"/>
</dbReference>
<dbReference type="RefSeq" id="WP_125060940.1">
    <property type="nucleotide sequence ID" value="NZ_RRCF01000003.1"/>
</dbReference>
<dbReference type="Pfam" id="PF17829">
    <property type="entry name" value="GH115_C"/>
    <property type="match status" value="1"/>
</dbReference>
<proteinExistence type="predicted"/>
<dbReference type="PANTHER" id="PTHR37842:SF2">
    <property type="entry name" value="GYLCOSYL HYDROLASE 115 C-TERMINAL DOMAIN-CONTAINING PROTEIN"/>
    <property type="match status" value="1"/>
</dbReference>
<keyword evidence="2" id="KW-0732">Signal</keyword>
<dbReference type="Gene3D" id="2.60.120.1620">
    <property type="match status" value="1"/>
</dbReference>
<dbReference type="PANTHER" id="PTHR37842">
    <property type="match status" value="1"/>
</dbReference>
<keyword evidence="5" id="KW-1185">Reference proteome</keyword>
<dbReference type="InterPro" id="IPR031924">
    <property type="entry name" value="GH115"/>
</dbReference>
<dbReference type="InterPro" id="IPR042301">
    <property type="entry name" value="GH115_sf"/>
</dbReference>
<dbReference type="OrthoDB" id="8727830at2"/>
<gene>
    <name evidence="4" type="ORF">EIK76_12215</name>
</gene>
<evidence type="ECO:0000256" key="1">
    <source>
        <dbReference type="ARBA" id="ARBA00022801"/>
    </source>
</evidence>
<dbReference type="GO" id="GO:0016787">
    <property type="term" value="F:hydrolase activity"/>
    <property type="evidence" value="ECO:0007669"/>
    <property type="project" value="UniProtKB-KW"/>
</dbReference>
<sequence>MKIRFVFSLVLALFSAAATALPGDYLAQQPTKGDFALVGKNTQASIQLDDKDHKGLKRAVYSLQQDIEKVSGKRLSISATTPAKQLLIIGSLGNNTLLDQLIAAGKLDVSDIKGRWEAYLIQLVEQPLPGVEQALVIAGSDKRGAIFGVYDLAETLGVSPWYWWADVPVKQRSELYIKAGTRLTDAPKVKYRGIFLNDEHPALTNWSSEKFGGYNSKFYQHVFELLLRLKSNFLWPAMWNNAFADDDPLNAILADEMGIVMSNSHHEPMMRADKEWNRYGKGPWEYSSNRANIYKFWQEGAKRHQHLESIFTLGMRGQEDEPMSEGENIGLLEQIVADQRQILTETFNDRPITEVPQVWALYKEVQGFYERGMRVPDDVTLLWADDNYGNIRRLPTAEERGRAGGAGVYYHFDYVGSPRSYRWINTVPMAKIWEQMNLAWQFQADRIWIVNVGDLKPMEFPIDFFLRMAWNPPAFTADNLEQFAVSWASQQFSAERAATVAELIQGYTRHNGRRKPEAVEPNTYSILHYREAERVSNELAALVKKSDELYSQLPTEQRDAYIQLVSHPLKASQAVYELNSAVAMNKLHGEQGRVTTTYWAEQVRYWFKQDAELTTIYHNLGNGRWNHMMSQPHIGFTYWRNPPANLMPVVSIAEPMAVADMGVAPEGSAFSWPISEYKGQPLELEPFYPHGQTERNIEIFNKGSLPFEFSAKASVDWIKLSQTKGQIEVAQSIQVKIDWSKVKTGLNVGEVHVQGTGWGGAKIQVSAVQPATEPTSGFVEADGYIALDAASAKVQGNNNQSWWQLIPGHGRGAASMAAMTELDYQIKDIRKAPYLEYPLYFHSTGEFTLHSLIAPTLDLVPGRGLRFAVALNNDQPKVVDSLANKSPAVWDNAVLDGIRTIKSSIKVEKAGEHKLRIYLVDPALVLQKLIIDTGGLKPSYLGPEQSIHIPVVLEAAALLTAPLSPSHIG</sequence>